<dbReference type="EMBL" id="CM046115">
    <property type="protein sequence ID" value="KAI8440804.1"/>
    <property type="molecule type" value="Genomic_DNA"/>
</dbReference>
<reference evidence="1 2" key="1">
    <citation type="journal article" date="2022" name="Genome Biol. Evol.">
        <title>The Spruce Budworm Genome: Reconstructing the Evolutionary History of Antifreeze Proteins.</title>
        <authorList>
            <person name="Beliveau C."/>
            <person name="Gagne P."/>
            <person name="Picq S."/>
            <person name="Vernygora O."/>
            <person name="Keeling C.I."/>
            <person name="Pinkney K."/>
            <person name="Doucet D."/>
            <person name="Wen F."/>
            <person name="Johnston J.S."/>
            <person name="Maaroufi H."/>
            <person name="Boyle B."/>
            <person name="Laroche J."/>
            <person name="Dewar K."/>
            <person name="Juretic N."/>
            <person name="Blackburn G."/>
            <person name="Nisole A."/>
            <person name="Brunet B."/>
            <person name="Brandao M."/>
            <person name="Lumley L."/>
            <person name="Duan J."/>
            <person name="Quan G."/>
            <person name="Lucarotti C.J."/>
            <person name="Roe A.D."/>
            <person name="Sperling F.A.H."/>
            <person name="Levesque R.C."/>
            <person name="Cusson M."/>
        </authorList>
    </citation>
    <scope>NUCLEOTIDE SEQUENCE [LARGE SCALE GENOMIC DNA]</scope>
    <source>
        <strain evidence="1">Glfc:IPQL:Cfum</strain>
    </source>
</reference>
<evidence type="ECO:0000313" key="2">
    <source>
        <dbReference type="Proteomes" id="UP001064048"/>
    </source>
</evidence>
<dbReference type="Proteomes" id="UP001064048">
    <property type="component" value="Chromosome 15"/>
</dbReference>
<evidence type="ECO:0000313" key="1">
    <source>
        <dbReference type="EMBL" id="KAI8440804.1"/>
    </source>
</evidence>
<accession>A0ACC0KWR9</accession>
<comment type="caution">
    <text evidence="1">The sequence shown here is derived from an EMBL/GenBank/DDBJ whole genome shotgun (WGS) entry which is preliminary data.</text>
</comment>
<proteinExistence type="predicted"/>
<sequence>MEKSKRSEFIDTDYSHGDSKMMTSKQKYTEENNNEVDKLSKNFSEMGCIVDPAQRPSNICIETCVYEESSGDEEQTNENENDADAYSDEFEEDKSEEEVLKLEPVSPKSESTTNVRSQPNVVKKTNSLSQSSMSSRPPASVSGRSTGLSSTCPPPTRRVNMSFTNERLREIERHNHILLNKILTARNTKKTSIPSHEPPRRPVPAAAVLRKQQQKKIDHDNMAVLVDITIPHDENLVKAEKDKLSKYLDLAHEVTAMWDVDSTIIVPIVVSANGLIAKSLDQHLKRLSLDGWIKGQIQKAVLLDTARIVRRFLTLRP</sequence>
<protein>
    <submittedName>
        <fullName evidence="1">Uncharacterized protein</fullName>
    </submittedName>
</protein>
<organism evidence="1 2">
    <name type="scientific">Choristoneura fumiferana</name>
    <name type="common">Spruce budworm moth</name>
    <name type="synonym">Archips fumiferana</name>
    <dbReference type="NCBI Taxonomy" id="7141"/>
    <lineage>
        <taxon>Eukaryota</taxon>
        <taxon>Metazoa</taxon>
        <taxon>Ecdysozoa</taxon>
        <taxon>Arthropoda</taxon>
        <taxon>Hexapoda</taxon>
        <taxon>Insecta</taxon>
        <taxon>Pterygota</taxon>
        <taxon>Neoptera</taxon>
        <taxon>Endopterygota</taxon>
        <taxon>Lepidoptera</taxon>
        <taxon>Glossata</taxon>
        <taxon>Ditrysia</taxon>
        <taxon>Tortricoidea</taxon>
        <taxon>Tortricidae</taxon>
        <taxon>Tortricinae</taxon>
        <taxon>Choristoneura</taxon>
    </lineage>
</organism>
<name>A0ACC0KWR9_CHOFU</name>
<keyword evidence="2" id="KW-1185">Reference proteome</keyword>
<gene>
    <name evidence="1" type="ORF">MSG28_009127</name>
</gene>